<organism evidence="1 2">
    <name type="scientific">Ramlibacter henchirensis</name>
    <dbReference type="NCBI Taxonomy" id="204072"/>
    <lineage>
        <taxon>Bacteria</taxon>
        <taxon>Pseudomonadati</taxon>
        <taxon>Pseudomonadota</taxon>
        <taxon>Betaproteobacteria</taxon>
        <taxon>Burkholderiales</taxon>
        <taxon>Comamonadaceae</taxon>
        <taxon>Ramlibacter</taxon>
    </lineage>
</organism>
<sequence length="247" mass="27095">MVDTEGENMSRLLIAVAVVALVGCSDPKHTALPTEIEKYETIKPQVEKLTPEERELFAKYAMRKAMKGTLLGGMAGATDATTIGEAIENQRTFMAEAARREAEAAALKEKAKAQREAGLKAMRDIVTVALVSKRLDVQRGYSGIEMDRKFVMSVAYKNSGTKDIAGVKGTLIVQDLFGDTLSEFLISNDETIKVGDTVTWTGSRSTRFSFGNNKDEKLAELSDDKFKVVWEPEMVVFTDGTKLTAPK</sequence>
<protein>
    <submittedName>
        <fullName evidence="1">Uncharacterized protein</fullName>
    </submittedName>
</protein>
<proteinExistence type="predicted"/>
<dbReference type="Proteomes" id="UP000298180">
    <property type="component" value="Unassembled WGS sequence"/>
</dbReference>
<name>A0A4Z0BIY4_9BURK</name>
<reference evidence="1 2" key="1">
    <citation type="submission" date="2019-03" db="EMBL/GenBank/DDBJ databases">
        <title>Ramlibacter henchirensis DSM 14656, whole genome shotgun sequence.</title>
        <authorList>
            <person name="Zhang X."/>
            <person name="Feng G."/>
            <person name="Zhu H."/>
        </authorList>
    </citation>
    <scope>NUCLEOTIDE SEQUENCE [LARGE SCALE GENOMIC DNA]</scope>
    <source>
        <strain evidence="1 2">DSM 14656</strain>
    </source>
</reference>
<dbReference type="EMBL" id="SMLM01000004">
    <property type="protein sequence ID" value="TFY99266.1"/>
    <property type="molecule type" value="Genomic_DNA"/>
</dbReference>
<evidence type="ECO:0000313" key="2">
    <source>
        <dbReference type="Proteomes" id="UP000298180"/>
    </source>
</evidence>
<comment type="caution">
    <text evidence="1">The sequence shown here is derived from an EMBL/GenBank/DDBJ whole genome shotgun (WGS) entry which is preliminary data.</text>
</comment>
<gene>
    <name evidence="1" type="ORF">EZ313_22140</name>
</gene>
<dbReference type="OrthoDB" id="8912791at2"/>
<accession>A0A4Z0BIY4</accession>
<dbReference type="AlphaFoldDB" id="A0A4Z0BIY4"/>
<evidence type="ECO:0000313" key="1">
    <source>
        <dbReference type="EMBL" id="TFY99266.1"/>
    </source>
</evidence>
<dbReference type="RefSeq" id="WP_135265494.1">
    <property type="nucleotide sequence ID" value="NZ_SMLM01000004.1"/>
</dbReference>
<keyword evidence="2" id="KW-1185">Reference proteome</keyword>